<protein>
    <submittedName>
        <fullName evidence="2">Uncharacterized protein</fullName>
    </submittedName>
</protein>
<dbReference type="AlphaFoldDB" id="A0A2N9GB03"/>
<evidence type="ECO:0000313" key="2">
    <source>
        <dbReference type="EMBL" id="SPC96752.1"/>
    </source>
</evidence>
<evidence type="ECO:0000256" key="1">
    <source>
        <dbReference type="SAM" id="MobiDB-lite"/>
    </source>
</evidence>
<reference evidence="2" key="1">
    <citation type="submission" date="2018-02" db="EMBL/GenBank/DDBJ databases">
        <authorList>
            <person name="Cohen D.B."/>
            <person name="Kent A.D."/>
        </authorList>
    </citation>
    <scope>NUCLEOTIDE SEQUENCE</scope>
</reference>
<feature type="compositionally biased region" description="Acidic residues" evidence="1">
    <location>
        <begin position="17"/>
        <end position="28"/>
    </location>
</feature>
<gene>
    <name evidence="2" type="ORF">FSB_LOCUS24634</name>
</gene>
<proteinExistence type="predicted"/>
<sequence>MFEPSKHGSSSSGAAAEEIEDEDAEIDAAETVSDAETVAAEVNSADERTASGTFSGGEGMVAEASTEKDVVSIDELEAAEASFDDVPLASATVETTPIIITSSGGIAQGGLSGSGSHVDLSLLDSSPSTRQYVRRARRGSLVSTDSERTASVTVRVPTPSSPLRESGGTALTPIIIAAAVSAAATVQENMTHVEHAEVAASEEPVQADVTPGSGVPVIEEELAQDPVDDIDMGDTHDSYDEVLADAEDSMAGAQTADMEVTAPVAAHISPTKTAGSGSETIAEEERRLQTAAMESAIRVPVMPSISGLLMIVKANFEIFRVPRGGIRFLKALWEKYDSCLSYFRLGVHVGSSLLTLLCCVFAHMEHTRLEDITKVHILEWKAVVQEAIEGGFKFGFILDYLRRLAHDMFSRRILAELRVAEARVAALRDALDMVALDPWDLASARRVRVIVFQPLSIDRVCQGSSIRLRQPVVTTSMCFSDDVWSIPIGRELGWRCSNEAVAEGERRHQTAAVESASRGQLGLLSVAKSTTLGSSVLVEMDAFFREFDRMLVSSRHAEYFWIFDNVKVEFHGFRVPQGGVRFLEALWKKYGSCSAYLKLGVYIKGFMLTLLCLKRIVAGVTAAAYGVVAEAADDVVVKVADEVIAEIVENASNMQEVPAVNDVIVLGMNS</sequence>
<feature type="region of interest" description="Disordered" evidence="1">
    <location>
        <begin position="1"/>
        <end position="63"/>
    </location>
</feature>
<dbReference type="EMBL" id="OIVN01001699">
    <property type="protein sequence ID" value="SPC96752.1"/>
    <property type="molecule type" value="Genomic_DNA"/>
</dbReference>
<name>A0A2N9GB03_FAGSY</name>
<organism evidence="2">
    <name type="scientific">Fagus sylvatica</name>
    <name type="common">Beechnut</name>
    <dbReference type="NCBI Taxonomy" id="28930"/>
    <lineage>
        <taxon>Eukaryota</taxon>
        <taxon>Viridiplantae</taxon>
        <taxon>Streptophyta</taxon>
        <taxon>Embryophyta</taxon>
        <taxon>Tracheophyta</taxon>
        <taxon>Spermatophyta</taxon>
        <taxon>Magnoliopsida</taxon>
        <taxon>eudicotyledons</taxon>
        <taxon>Gunneridae</taxon>
        <taxon>Pentapetalae</taxon>
        <taxon>rosids</taxon>
        <taxon>fabids</taxon>
        <taxon>Fagales</taxon>
        <taxon>Fagaceae</taxon>
        <taxon>Fagus</taxon>
    </lineage>
</organism>
<accession>A0A2N9GB03</accession>